<dbReference type="OrthoDB" id="59699at2759"/>
<evidence type="ECO:0000313" key="3">
    <source>
        <dbReference type="Proteomes" id="UP000240883"/>
    </source>
</evidence>
<evidence type="ECO:0000259" key="1">
    <source>
        <dbReference type="Pfam" id="PF09994"/>
    </source>
</evidence>
<gene>
    <name evidence="2" type="ORF">BS50DRAFT_596263</name>
</gene>
<name>A0A2T2PC18_CORCC</name>
<dbReference type="STRING" id="1448308.A0A2T2PC18"/>
<sequence length="464" mass="51998">MAQPNLSKRLIVFCDGTWVGRETKVAGAPPSNIRMMADMVGEVEFSRDPRKTQARIHKIRTSRNDVVAGYQEGVGLGKTFLEYLWDGATASTIGEECVSVYKFIVENYTLEHDIWLFGFSRGAYTLRCVAGMINNCGIIKRHADLDGEELDTLCKQVYRTYRSTLPVDHPKSERCVRMKGDQAHVWPVKRPIRFMGLLDTVGALGIPRLNAGIGFDWPEFFDQKISSVVQEVYHAPCLHDRLWIFQPCLAFEGDGKTKARVHQMWLPGCHYDVGRQTFRFIRQSPANWIEGLLGLLPDSLSRTIFANQVLADVALRWMLKAVLATEGECPGNTTSLVPSDKIAQLEQRMVSVDSESVGSGDAYGNVLYYAPGGVIWTTLKRLGSAATRLLNALLPQLGDNIQDLVGIKAIVGILTATNDRRIPGYGDEDVYNYKATETAKLNRERYPSQTYESFELWKRVFGGD</sequence>
<dbReference type="AlphaFoldDB" id="A0A2T2PC18"/>
<reference evidence="2 3" key="1">
    <citation type="journal article" date="2018" name="Front. Microbiol.">
        <title>Genome-Wide Analysis of Corynespora cassiicola Leaf Fall Disease Putative Effectors.</title>
        <authorList>
            <person name="Lopez D."/>
            <person name="Ribeiro S."/>
            <person name="Label P."/>
            <person name="Fumanal B."/>
            <person name="Venisse J.S."/>
            <person name="Kohler A."/>
            <person name="de Oliveira R.R."/>
            <person name="Labutti K."/>
            <person name="Lipzen A."/>
            <person name="Lail K."/>
            <person name="Bauer D."/>
            <person name="Ohm R.A."/>
            <person name="Barry K.W."/>
            <person name="Spatafora J."/>
            <person name="Grigoriev I.V."/>
            <person name="Martin F.M."/>
            <person name="Pujade-Renaud V."/>
        </authorList>
    </citation>
    <scope>NUCLEOTIDE SEQUENCE [LARGE SCALE GENOMIC DNA]</scope>
    <source>
        <strain evidence="2 3">Philippines</strain>
    </source>
</reference>
<dbReference type="EMBL" id="KZ678128">
    <property type="protein sequence ID" value="PSN75223.1"/>
    <property type="molecule type" value="Genomic_DNA"/>
</dbReference>
<keyword evidence="3" id="KW-1185">Reference proteome</keyword>
<dbReference type="PANTHER" id="PTHR33840:SF16">
    <property type="entry name" value="DUF2235 DOMAIN-CONTAINING PROTEIN"/>
    <property type="match status" value="1"/>
</dbReference>
<dbReference type="Proteomes" id="UP000240883">
    <property type="component" value="Unassembled WGS sequence"/>
</dbReference>
<dbReference type="Pfam" id="PF09994">
    <property type="entry name" value="T6SS_Tle1-like_cat"/>
    <property type="match status" value="1"/>
</dbReference>
<organism evidence="2 3">
    <name type="scientific">Corynespora cassiicola Philippines</name>
    <dbReference type="NCBI Taxonomy" id="1448308"/>
    <lineage>
        <taxon>Eukaryota</taxon>
        <taxon>Fungi</taxon>
        <taxon>Dikarya</taxon>
        <taxon>Ascomycota</taxon>
        <taxon>Pezizomycotina</taxon>
        <taxon>Dothideomycetes</taxon>
        <taxon>Pleosporomycetidae</taxon>
        <taxon>Pleosporales</taxon>
        <taxon>Corynesporascaceae</taxon>
        <taxon>Corynespora</taxon>
    </lineage>
</organism>
<feature type="domain" description="T6SS Phospholipase effector Tle1-like catalytic" evidence="1">
    <location>
        <begin position="8"/>
        <end position="320"/>
    </location>
</feature>
<accession>A0A2T2PC18</accession>
<proteinExistence type="predicted"/>
<dbReference type="PANTHER" id="PTHR33840">
    <property type="match status" value="1"/>
</dbReference>
<dbReference type="InterPro" id="IPR018712">
    <property type="entry name" value="Tle1-like_cat"/>
</dbReference>
<protein>
    <recommendedName>
        <fullName evidence="1">T6SS Phospholipase effector Tle1-like catalytic domain-containing protein</fullName>
    </recommendedName>
</protein>
<evidence type="ECO:0000313" key="2">
    <source>
        <dbReference type="EMBL" id="PSN75223.1"/>
    </source>
</evidence>